<reference evidence="4" key="1">
    <citation type="journal article" date="2019" name="bioRxiv">
        <title>The Genome of the Zebra Mussel, Dreissena polymorpha: A Resource for Invasive Species Research.</title>
        <authorList>
            <person name="McCartney M.A."/>
            <person name="Auch B."/>
            <person name="Kono T."/>
            <person name="Mallez S."/>
            <person name="Zhang Y."/>
            <person name="Obille A."/>
            <person name="Becker A."/>
            <person name="Abrahante J.E."/>
            <person name="Garbe J."/>
            <person name="Badalamenti J.P."/>
            <person name="Herman A."/>
            <person name="Mangelson H."/>
            <person name="Liachko I."/>
            <person name="Sullivan S."/>
            <person name="Sone E.D."/>
            <person name="Koren S."/>
            <person name="Silverstein K.A.T."/>
            <person name="Beckman K.B."/>
            <person name="Gohl D.M."/>
        </authorList>
    </citation>
    <scope>NUCLEOTIDE SEQUENCE</scope>
    <source>
        <strain evidence="4">Duluth1</strain>
        <tissue evidence="4">Whole animal</tissue>
    </source>
</reference>
<dbReference type="PROSITE" id="PS50119">
    <property type="entry name" value="ZF_BBOX"/>
    <property type="match status" value="1"/>
</dbReference>
<proteinExistence type="predicted"/>
<feature type="coiled-coil region" evidence="2">
    <location>
        <begin position="131"/>
        <end position="187"/>
    </location>
</feature>
<evidence type="ECO:0000256" key="1">
    <source>
        <dbReference type="PROSITE-ProRule" id="PRU00024"/>
    </source>
</evidence>
<dbReference type="InterPro" id="IPR011042">
    <property type="entry name" value="6-blade_b-propeller_TolB-like"/>
</dbReference>
<accession>A0A9D4DZ28</accession>
<dbReference type="AlphaFoldDB" id="A0A9D4DZ28"/>
<sequence length="483" mass="54571">MATFLQPTIDKGSDMVHDFLCSTCKDKKLDESAEYYCESCVKFFCGKCIDLRGQLYTKHSPHGRGDMKNWPVAKKVEDFLLKCDVHKEENNDMFCKDHGQLCCNKCVFMNHRTCTTVMLLSALLKNTSIDLKQVSVTIQTTLAKLKELQDNQEASIRSVQSSYDEQLHKIQETRKNIIAALNKLEKKTLREMKDTLIKLQAPLNSDIDKCATLRGELKQLGDAIHNISDKSKQELSLIASIKCQVKIQQFEKYQKENFVEVKSSIIFQPNFEIVQYLSKLSELGRIEHSIQTFGKSEYDVHLGDSNDSKCSIRDICVLPDGHVLIADLGNSKIKLLKQQYQLVSNCRLSGQPWGMSVITPTEVGVTVGSKVKFIKVNNCQLVKVRNLKLQHECIGIAYDEGDLFVPSGTARFKYTLSGKLVSKLHEDKSDKYTVLRCAVSPTGGKLYITNRSQHKLLTLARDGSVLAIFMDPELQWPTNVLGD</sequence>
<organism evidence="4 5">
    <name type="scientific">Dreissena polymorpha</name>
    <name type="common">Zebra mussel</name>
    <name type="synonym">Mytilus polymorpha</name>
    <dbReference type="NCBI Taxonomy" id="45954"/>
    <lineage>
        <taxon>Eukaryota</taxon>
        <taxon>Metazoa</taxon>
        <taxon>Spiralia</taxon>
        <taxon>Lophotrochozoa</taxon>
        <taxon>Mollusca</taxon>
        <taxon>Bivalvia</taxon>
        <taxon>Autobranchia</taxon>
        <taxon>Heteroconchia</taxon>
        <taxon>Euheterodonta</taxon>
        <taxon>Imparidentia</taxon>
        <taxon>Neoheterodontei</taxon>
        <taxon>Myida</taxon>
        <taxon>Dreissenoidea</taxon>
        <taxon>Dreissenidae</taxon>
        <taxon>Dreissena</taxon>
    </lineage>
</organism>
<dbReference type="InterPro" id="IPR000315">
    <property type="entry name" value="Znf_B-box"/>
</dbReference>
<keyword evidence="1" id="KW-0862">Zinc</keyword>
<dbReference type="SUPFAM" id="SSF57845">
    <property type="entry name" value="B-box zinc-binding domain"/>
    <property type="match status" value="1"/>
</dbReference>
<protein>
    <recommendedName>
        <fullName evidence="3">B box-type domain-containing protein</fullName>
    </recommendedName>
</protein>
<dbReference type="CDD" id="cd19756">
    <property type="entry name" value="Bbox2"/>
    <property type="match status" value="1"/>
</dbReference>
<evidence type="ECO:0000313" key="4">
    <source>
        <dbReference type="EMBL" id="KAH3768989.1"/>
    </source>
</evidence>
<keyword evidence="5" id="KW-1185">Reference proteome</keyword>
<keyword evidence="1" id="KW-0863">Zinc-finger</keyword>
<comment type="caution">
    <text evidence="4">The sequence shown here is derived from an EMBL/GenBank/DDBJ whole genome shotgun (WGS) entry which is preliminary data.</text>
</comment>
<dbReference type="SUPFAM" id="SSF101898">
    <property type="entry name" value="NHL repeat"/>
    <property type="match status" value="1"/>
</dbReference>
<dbReference type="InterPro" id="IPR047153">
    <property type="entry name" value="TRIM45/56/19-like"/>
</dbReference>
<dbReference type="Gene3D" id="3.30.160.60">
    <property type="entry name" value="Classic Zinc Finger"/>
    <property type="match status" value="1"/>
</dbReference>
<dbReference type="GO" id="GO:0008270">
    <property type="term" value="F:zinc ion binding"/>
    <property type="evidence" value="ECO:0007669"/>
    <property type="project" value="UniProtKB-KW"/>
</dbReference>
<reference evidence="4" key="2">
    <citation type="submission" date="2020-11" db="EMBL/GenBank/DDBJ databases">
        <authorList>
            <person name="McCartney M.A."/>
            <person name="Auch B."/>
            <person name="Kono T."/>
            <person name="Mallez S."/>
            <person name="Becker A."/>
            <person name="Gohl D.M."/>
            <person name="Silverstein K.A.T."/>
            <person name="Koren S."/>
            <person name="Bechman K.B."/>
            <person name="Herman A."/>
            <person name="Abrahante J.E."/>
            <person name="Garbe J."/>
        </authorList>
    </citation>
    <scope>NUCLEOTIDE SEQUENCE</scope>
    <source>
        <strain evidence="4">Duluth1</strain>
        <tissue evidence="4">Whole animal</tissue>
    </source>
</reference>
<evidence type="ECO:0000256" key="2">
    <source>
        <dbReference type="SAM" id="Coils"/>
    </source>
</evidence>
<dbReference type="Gene3D" id="2.120.10.30">
    <property type="entry name" value="TolB, C-terminal domain"/>
    <property type="match status" value="1"/>
</dbReference>
<dbReference type="PANTHER" id="PTHR25462:SF296">
    <property type="entry name" value="MEIOTIC P26, ISOFORM F"/>
    <property type="match status" value="1"/>
</dbReference>
<dbReference type="EMBL" id="JAIWYP010000009">
    <property type="protein sequence ID" value="KAH3768989.1"/>
    <property type="molecule type" value="Genomic_DNA"/>
</dbReference>
<keyword evidence="1" id="KW-0479">Metal-binding</keyword>
<dbReference type="OrthoDB" id="6108862at2759"/>
<feature type="domain" description="B box-type" evidence="3">
    <location>
        <begin position="78"/>
        <end position="113"/>
    </location>
</feature>
<evidence type="ECO:0000259" key="3">
    <source>
        <dbReference type="PROSITE" id="PS50119"/>
    </source>
</evidence>
<keyword evidence="2" id="KW-0175">Coiled coil</keyword>
<gene>
    <name evidence="4" type="ORF">DPMN_170233</name>
</gene>
<dbReference type="Proteomes" id="UP000828390">
    <property type="component" value="Unassembled WGS sequence"/>
</dbReference>
<evidence type="ECO:0000313" key="5">
    <source>
        <dbReference type="Proteomes" id="UP000828390"/>
    </source>
</evidence>
<dbReference type="PANTHER" id="PTHR25462">
    <property type="entry name" value="BONUS, ISOFORM C-RELATED"/>
    <property type="match status" value="1"/>
</dbReference>
<name>A0A9D4DZ28_DREPO</name>